<accession>A0ABM8VM93</accession>
<protein>
    <recommendedName>
        <fullName evidence="3">Post-SET domain-containing protein</fullName>
    </recommendedName>
</protein>
<reference evidence="1 2" key="1">
    <citation type="submission" date="2021-06" db="EMBL/GenBank/DDBJ databases">
        <authorList>
            <person name="Criscuolo A."/>
        </authorList>
    </citation>
    <scope>NUCLEOTIDE SEQUENCE [LARGE SCALE GENOMIC DNA]</scope>
    <source>
        <strain evidence="2">CIP 111802</strain>
    </source>
</reference>
<dbReference type="EMBL" id="CAJVCE010000013">
    <property type="protein sequence ID" value="CAG7649477.1"/>
    <property type="molecule type" value="Genomic_DNA"/>
</dbReference>
<evidence type="ECO:0000313" key="1">
    <source>
        <dbReference type="EMBL" id="CAG7649477.1"/>
    </source>
</evidence>
<comment type="caution">
    <text evidence="1">The sequence shown here is derived from an EMBL/GenBank/DDBJ whole genome shotgun (WGS) entry which is preliminary data.</text>
</comment>
<keyword evidence="2" id="KW-1185">Reference proteome</keyword>
<name>A0ABM8VM93_9BACL</name>
<gene>
    <name evidence="1" type="ORF">PAECIP111802_04499</name>
</gene>
<dbReference type="RefSeq" id="WP_218100777.1">
    <property type="nucleotide sequence ID" value="NZ_CAJVCE010000013.1"/>
</dbReference>
<evidence type="ECO:0000313" key="2">
    <source>
        <dbReference type="Proteomes" id="UP000730618"/>
    </source>
</evidence>
<dbReference type="Proteomes" id="UP000730618">
    <property type="component" value="Unassembled WGS sequence"/>
</dbReference>
<sequence length="169" mass="19277">MTFVLTCKGWSFDADLQIIHADVYMEAEGEIVIDEPLCVDVGLPALLLSAKENVTPDRWANANEWHRMPFFVCGCGDPECRGYSFIVKHQAGGERIELVEVEEKPSQPSRELGRYTVAFDEYVSQVEAVGRAFLDFVQPLAYKPYYQHTVETVKRLLGELEAARRFERN</sequence>
<proteinExistence type="predicted"/>
<organism evidence="1 2">
    <name type="scientific">Paenibacillus allorhizosphaerae</name>
    <dbReference type="NCBI Taxonomy" id="2849866"/>
    <lineage>
        <taxon>Bacteria</taxon>
        <taxon>Bacillati</taxon>
        <taxon>Bacillota</taxon>
        <taxon>Bacilli</taxon>
        <taxon>Bacillales</taxon>
        <taxon>Paenibacillaceae</taxon>
        <taxon>Paenibacillus</taxon>
    </lineage>
</organism>
<evidence type="ECO:0008006" key="3">
    <source>
        <dbReference type="Google" id="ProtNLM"/>
    </source>
</evidence>